<sequence length="241" mass="25298">MLAPHDGRLARLTATAVGRAAALCPLVAADELAAVLYRAGGTAVDPSLDPRLPRLLCDRAVRPLDLRGYARSGAEHWEGWTAQGVETDELVHKIYVSPTVAALPVALPVVFDLAVRHGVPSWKVGADAPGIHRADKVVLYLPTARKADDVAALLADALADLPAQGVPFSGQVGQTGIVSRGQDQGRQSWRAAVCAAVAQALHDSRSRLADVPPARLADEALRALANDIDVVTWHPGLPVAA</sequence>
<gene>
    <name evidence="1" type="ORF">QRT05_13420</name>
</gene>
<name>A0ABT7S9P3_9CELL</name>
<protein>
    <submittedName>
        <fullName evidence="1">Uncharacterized protein</fullName>
    </submittedName>
</protein>
<keyword evidence="2" id="KW-1185">Reference proteome</keyword>
<comment type="caution">
    <text evidence="1">The sequence shown here is derived from an EMBL/GenBank/DDBJ whole genome shotgun (WGS) entry which is preliminary data.</text>
</comment>
<evidence type="ECO:0000313" key="2">
    <source>
        <dbReference type="Proteomes" id="UP001321453"/>
    </source>
</evidence>
<reference evidence="1 2" key="1">
    <citation type="submission" date="2023-06" db="EMBL/GenBank/DDBJ databases">
        <title>Cellulomonas sp. MW9 Whole genome sequence.</title>
        <authorList>
            <person name="Park S."/>
        </authorList>
    </citation>
    <scope>NUCLEOTIDE SEQUENCE [LARGE SCALE GENOMIC DNA]</scope>
    <source>
        <strain evidence="1 2">MW9</strain>
    </source>
</reference>
<accession>A0ABT7S9P3</accession>
<dbReference type="EMBL" id="JAUCGR010000003">
    <property type="protein sequence ID" value="MDM7832338.1"/>
    <property type="molecule type" value="Genomic_DNA"/>
</dbReference>
<evidence type="ECO:0000313" key="1">
    <source>
        <dbReference type="EMBL" id="MDM7832338.1"/>
    </source>
</evidence>
<dbReference type="RefSeq" id="WP_289447781.1">
    <property type="nucleotide sequence ID" value="NZ_JAUCGR010000003.1"/>
</dbReference>
<dbReference type="Proteomes" id="UP001321453">
    <property type="component" value="Unassembled WGS sequence"/>
</dbReference>
<organism evidence="1 2">
    <name type="scientific">Cellulomonas edaphi</name>
    <dbReference type="NCBI Taxonomy" id="3053468"/>
    <lineage>
        <taxon>Bacteria</taxon>
        <taxon>Bacillati</taxon>
        <taxon>Actinomycetota</taxon>
        <taxon>Actinomycetes</taxon>
        <taxon>Micrococcales</taxon>
        <taxon>Cellulomonadaceae</taxon>
        <taxon>Cellulomonas</taxon>
    </lineage>
</organism>
<proteinExistence type="predicted"/>